<keyword evidence="5" id="KW-1133">Transmembrane helix</keyword>
<dbReference type="NCBIfam" id="TIGR00254">
    <property type="entry name" value="GGDEF"/>
    <property type="match status" value="1"/>
</dbReference>
<keyword evidence="5" id="KW-0472">Membrane</keyword>
<comment type="caution">
    <text evidence="7">The sequence shown here is derived from an EMBL/GenBank/DDBJ whole genome shotgun (WGS) entry which is preliminary data.</text>
</comment>
<feature type="transmembrane region" description="Helical" evidence="5">
    <location>
        <begin position="130"/>
        <end position="150"/>
    </location>
</feature>
<evidence type="ECO:0000313" key="8">
    <source>
        <dbReference type="Proteomes" id="UP000235803"/>
    </source>
</evidence>
<dbReference type="PANTHER" id="PTHR45138">
    <property type="entry name" value="REGULATORY COMPONENTS OF SENSORY TRANSDUCTION SYSTEM"/>
    <property type="match status" value="1"/>
</dbReference>
<dbReference type="PANTHER" id="PTHR45138:SF9">
    <property type="entry name" value="DIGUANYLATE CYCLASE DGCM-RELATED"/>
    <property type="match status" value="1"/>
</dbReference>
<dbReference type="InterPro" id="IPR050469">
    <property type="entry name" value="Diguanylate_Cyclase"/>
</dbReference>
<feature type="compositionally biased region" description="Basic and acidic residues" evidence="4">
    <location>
        <begin position="1"/>
        <end position="10"/>
    </location>
</feature>
<feature type="domain" description="GGDEF" evidence="6">
    <location>
        <begin position="275"/>
        <end position="408"/>
    </location>
</feature>
<dbReference type="SMART" id="SM00267">
    <property type="entry name" value="GGDEF"/>
    <property type="match status" value="1"/>
</dbReference>
<dbReference type="PROSITE" id="PS50887">
    <property type="entry name" value="GGDEF"/>
    <property type="match status" value="1"/>
</dbReference>
<evidence type="ECO:0000256" key="5">
    <source>
        <dbReference type="SAM" id="Phobius"/>
    </source>
</evidence>
<accession>A0A2N7UB88</accession>
<dbReference type="GO" id="GO:0043709">
    <property type="term" value="P:cell adhesion involved in single-species biofilm formation"/>
    <property type="evidence" value="ECO:0007669"/>
    <property type="project" value="TreeGrafter"/>
</dbReference>
<dbReference type="InterPro" id="IPR043128">
    <property type="entry name" value="Rev_trsase/Diguanyl_cyclase"/>
</dbReference>
<feature type="transmembrane region" description="Helical" evidence="5">
    <location>
        <begin position="68"/>
        <end position="85"/>
    </location>
</feature>
<evidence type="ECO:0000256" key="2">
    <source>
        <dbReference type="ARBA" id="ARBA00012528"/>
    </source>
</evidence>
<dbReference type="CDD" id="cd01949">
    <property type="entry name" value="GGDEF"/>
    <property type="match status" value="1"/>
</dbReference>
<evidence type="ECO:0000256" key="4">
    <source>
        <dbReference type="SAM" id="MobiDB-lite"/>
    </source>
</evidence>
<comment type="cofactor">
    <cofactor evidence="1">
        <name>Mg(2+)</name>
        <dbReference type="ChEBI" id="CHEBI:18420"/>
    </cofactor>
</comment>
<feature type="region of interest" description="Disordered" evidence="4">
    <location>
        <begin position="1"/>
        <end position="24"/>
    </location>
</feature>
<dbReference type="InterPro" id="IPR029787">
    <property type="entry name" value="Nucleotide_cyclase"/>
</dbReference>
<organism evidence="7 8">
    <name type="scientific">Billgrantia endophytica</name>
    <dbReference type="NCBI Taxonomy" id="2033802"/>
    <lineage>
        <taxon>Bacteria</taxon>
        <taxon>Pseudomonadati</taxon>
        <taxon>Pseudomonadota</taxon>
        <taxon>Gammaproteobacteria</taxon>
        <taxon>Oceanospirillales</taxon>
        <taxon>Halomonadaceae</taxon>
        <taxon>Billgrantia</taxon>
    </lineage>
</organism>
<name>A0A2N7UB88_9GAMM</name>
<dbReference type="Gene3D" id="3.30.70.270">
    <property type="match status" value="1"/>
</dbReference>
<dbReference type="GO" id="GO:0005886">
    <property type="term" value="C:plasma membrane"/>
    <property type="evidence" value="ECO:0007669"/>
    <property type="project" value="TreeGrafter"/>
</dbReference>
<dbReference type="AlphaFoldDB" id="A0A2N7UB88"/>
<dbReference type="EC" id="2.7.7.65" evidence="2"/>
<comment type="catalytic activity">
    <reaction evidence="3">
        <text>2 GTP = 3',3'-c-di-GMP + 2 diphosphate</text>
        <dbReference type="Rhea" id="RHEA:24898"/>
        <dbReference type="ChEBI" id="CHEBI:33019"/>
        <dbReference type="ChEBI" id="CHEBI:37565"/>
        <dbReference type="ChEBI" id="CHEBI:58805"/>
        <dbReference type="EC" id="2.7.7.65"/>
    </reaction>
</comment>
<feature type="transmembrane region" description="Helical" evidence="5">
    <location>
        <begin position="209"/>
        <end position="232"/>
    </location>
</feature>
<dbReference type="SUPFAM" id="SSF55073">
    <property type="entry name" value="Nucleotide cyclase"/>
    <property type="match status" value="1"/>
</dbReference>
<evidence type="ECO:0000259" key="6">
    <source>
        <dbReference type="PROSITE" id="PS50887"/>
    </source>
</evidence>
<protein>
    <recommendedName>
        <fullName evidence="2">diguanylate cyclase</fullName>
        <ecNumber evidence="2">2.7.7.65</ecNumber>
    </recommendedName>
</protein>
<dbReference type="Pfam" id="PF00990">
    <property type="entry name" value="GGDEF"/>
    <property type="match status" value="1"/>
</dbReference>
<gene>
    <name evidence="7" type="ORF">C1H69_01565</name>
</gene>
<dbReference type="RefSeq" id="WP_102651666.1">
    <property type="nucleotide sequence ID" value="NZ_PNRF01000005.1"/>
</dbReference>
<proteinExistence type="predicted"/>
<dbReference type="GO" id="GO:0052621">
    <property type="term" value="F:diguanylate cyclase activity"/>
    <property type="evidence" value="ECO:0007669"/>
    <property type="project" value="UniProtKB-EC"/>
</dbReference>
<dbReference type="Proteomes" id="UP000235803">
    <property type="component" value="Unassembled WGS sequence"/>
</dbReference>
<evidence type="ECO:0000313" key="7">
    <source>
        <dbReference type="EMBL" id="PMR77694.1"/>
    </source>
</evidence>
<evidence type="ECO:0000256" key="3">
    <source>
        <dbReference type="ARBA" id="ARBA00034247"/>
    </source>
</evidence>
<dbReference type="GO" id="GO:1902201">
    <property type="term" value="P:negative regulation of bacterial-type flagellum-dependent cell motility"/>
    <property type="evidence" value="ECO:0007669"/>
    <property type="project" value="TreeGrafter"/>
</dbReference>
<keyword evidence="5" id="KW-0812">Transmembrane</keyword>
<evidence type="ECO:0000256" key="1">
    <source>
        <dbReference type="ARBA" id="ARBA00001946"/>
    </source>
</evidence>
<dbReference type="OrthoDB" id="5296913at2"/>
<sequence length="416" mass="46346">MLSGVAEEKRAGRRQRKRRLDSVDTVAKPPEIGQELFVGLNSLRDTCSSRHHSRDFAFAHAHYLRSRVLAVGLIFALLSPLWIVVDALVLPSSLLKYTLAGRMVLMLGLVGLLLLALVSRERIRCIRFSAGMLLALPAAFYVLVLVMLPSDELKSLVGYGFIPFLLVASLSVFPFTLLESFLAGMAMLTLLMFSQVMDGSWMSGRGVESLWLLTSLLAVSLAANHFQLSLLLRLYRQATHDSLTGLFNRRALELHLEKIQAWQREIEGRASAGKAPCSVLMMDLDHFKRINDTHGHSVGDTVLRKFAAILLGQTRKHDCAARYGGEEFVVILLGSDEQQATEVAERIRYAVESHEFRNHERQRVPVTTSIGVTQLRQDEPPQNAIKRADEALYRAKHEGRNRIALAEMPVVEGGAA</sequence>
<dbReference type="FunFam" id="3.30.70.270:FF:000001">
    <property type="entry name" value="Diguanylate cyclase domain protein"/>
    <property type="match status" value="1"/>
</dbReference>
<reference evidence="7 8" key="1">
    <citation type="submission" date="2018-01" db="EMBL/GenBank/DDBJ databases">
        <title>Halomonas endophytica sp. nov., isolated from storage liquid in the stems of Populus euphratica.</title>
        <authorList>
            <person name="Chen C."/>
        </authorList>
    </citation>
    <scope>NUCLEOTIDE SEQUENCE [LARGE SCALE GENOMIC DNA]</scope>
    <source>
        <strain evidence="7 8">MC28</strain>
    </source>
</reference>
<dbReference type="EMBL" id="PNRF01000005">
    <property type="protein sequence ID" value="PMR77694.1"/>
    <property type="molecule type" value="Genomic_DNA"/>
</dbReference>
<dbReference type="InterPro" id="IPR000160">
    <property type="entry name" value="GGDEF_dom"/>
</dbReference>
<keyword evidence="8" id="KW-1185">Reference proteome</keyword>
<feature type="transmembrane region" description="Helical" evidence="5">
    <location>
        <begin position="97"/>
        <end position="118"/>
    </location>
</feature>